<evidence type="ECO:0000256" key="7">
    <source>
        <dbReference type="ARBA" id="ARBA00023288"/>
    </source>
</evidence>
<dbReference type="CDD" id="cd21176">
    <property type="entry name" value="LPMO_auxiliary-like"/>
    <property type="match status" value="1"/>
</dbReference>
<keyword evidence="5" id="KW-0472">Membrane</keyword>
<dbReference type="PANTHER" id="PTHR34992">
    <property type="entry name" value="HYPHAL ANASTAMOSIS-7 PROTEIN"/>
    <property type="match status" value="1"/>
</dbReference>
<dbReference type="OrthoDB" id="5333578at2759"/>
<evidence type="ECO:0000256" key="8">
    <source>
        <dbReference type="SAM" id="MobiDB-lite"/>
    </source>
</evidence>
<keyword evidence="3" id="KW-0336">GPI-anchor</keyword>
<evidence type="ECO:0000256" key="2">
    <source>
        <dbReference type="ARBA" id="ARBA00022475"/>
    </source>
</evidence>
<evidence type="ECO:0000313" key="10">
    <source>
        <dbReference type="EMBL" id="KPM36478.1"/>
    </source>
</evidence>
<dbReference type="AlphaFoldDB" id="A0A0P7B7U2"/>
<dbReference type="Pfam" id="PF20238">
    <property type="entry name" value="BIM1-like_dom"/>
    <property type="match status" value="1"/>
</dbReference>
<accession>A0A0P7B7U2</accession>
<reference evidence="10 11" key="1">
    <citation type="submission" date="2015-09" db="EMBL/GenBank/DDBJ databases">
        <title>Draft genome of a European isolate of the apple canker pathogen Neonectria ditissima.</title>
        <authorList>
            <person name="Gomez-Cortecero A."/>
            <person name="Harrison R.J."/>
            <person name="Armitage A.D."/>
        </authorList>
    </citation>
    <scope>NUCLEOTIDE SEQUENCE [LARGE SCALE GENOMIC DNA]</scope>
    <source>
        <strain evidence="10 11">R09/05</strain>
    </source>
</reference>
<keyword evidence="11" id="KW-1185">Reference proteome</keyword>
<dbReference type="GO" id="GO:0005886">
    <property type="term" value="C:plasma membrane"/>
    <property type="evidence" value="ECO:0007669"/>
    <property type="project" value="UniProtKB-SubCell"/>
</dbReference>
<dbReference type="EMBL" id="LKCW01000202">
    <property type="protein sequence ID" value="KPM36478.1"/>
    <property type="molecule type" value="Genomic_DNA"/>
</dbReference>
<name>A0A0P7B7U2_9HYPO</name>
<keyword evidence="2" id="KW-1003">Cell membrane</keyword>
<evidence type="ECO:0000256" key="4">
    <source>
        <dbReference type="ARBA" id="ARBA00022729"/>
    </source>
</evidence>
<sequence>MPPSGLLTLKRPWRDERDLEMLLRKQGSCGHLSKFTYSQLPARGWIWAGIGAPPRLLGLGGFGAKDRYRYHGRGNIGRVLRAITSRPATCTRDFDTRPDTPVDARHSDALLCYSSSPKAQHDASHSAAQFVASQAYLASLKPNACKPVAAWSGYKDSRQLLCQELSLLCYFFSPRLPSAAIRSKMIGMKTLLALVAAEVVSAHFGLVFPEWRVDSLSEENEATYSQWTYPCAGADYGEGNITDWPLDGGAIKLDLHHPYTYVFINLGLGENSTNFNVSLTPQFWNATTPGVLCVDKLELPIEVEQGDLASLQVVTVGDTGSALYNCADIRFTRNAKGPSNCSSEVEYITIKDQATVDEDTKSNSSNSTDSSESDDSAAGVLSVNKAALASVVGLVGLFMGIGL</sequence>
<dbReference type="PANTHER" id="PTHR34992:SF2">
    <property type="entry name" value="COPPER ACQUISITION FACTOR BIM1-LIKE DOMAIN-CONTAINING PROTEIN"/>
    <property type="match status" value="1"/>
</dbReference>
<dbReference type="GO" id="GO:0098552">
    <property type="term" value="C:side of membrane"/>
    <property type="evidence" value="ECO:0007669"/>
    <property type="project" value="UniProtKB-KW"/>
</dbReference>
<evidence type="ECO:0000256" key="1">
    <source>
        <dbReference type="ARBA" id="ARBA00004609"/>
    </source>
</evidence>
<feature type="domain" description="Copper acquisition factor BIM1-like" evidence="9">
    <location>
        <begin position="201"/>
        <end position="342"/>
    </location>
</feature>
<evidence type="ECO:0000256" key="5">
    <source>
        <dbReference type="ARBA" id="ARBA00023136"/>
    </source>
</evidence>
<keyword evidence="7" id="KW-0449">Lipoprotein</keyword>
<evidence type="ECO:0000256" key="6">
    <source>
        <dbReference type="ARBA" id="ARBA00023180"/>
    </source>
</evidence>
<feature type="region of interest" description="Disordered" evidence="8">
    <location>
        <begin position="356"/>
        <end position="376"/>
    </location>
</feature>
<evidence type="ECO:0000259" key="9">
    <source>
        <dbReference type="Pfam" id="PF20238"/>
    </source>
</evidence>
<gene>
    <name evidence="10" type="ORF">AK830_g10101</name>
</gene>
<evidence type="ECO:0000313" key="11">
    <source>
        <dbReference type="Proteomes" id="UP000050424"/>
    </source>
</evidence>
<comment type="subcellular location">
    <subcellularLocation>
        <location evidence="1">Cell membrane</location>
        <topology evidence="1">Lipid-anchor</topology>
        <topology evidence="1">GPI-anchor</topology>
    </subcellularLocation>
</comment>
<protein>
    <recommendedName>
        <fullName evidence="9">Copper acquisition factor BIM1-like domain-containing protein</fullName>
    </recommendedName>
</protein>
<keyword evidence="4" id="KW-0732">Signal</keyword>
<dbReference type="InterPro" id="IPR046936">
    <property type="entry name" value="BIM1-like"/>
</dbReference>
<evidence type="ECO:0000256" key="3">
    <source>
        <dbReference type="ARBA" id="ARBA00022622"/>
    </source>
</evidence>
<proteinExistence type="predicted"/>
<dbReference type="Proteomes" id="UP000050424">
    <property type="component" value="Unassembled WGS sequence"/>
</dbReference>
<organism evidence="10 11">
    <name type="scientific">Neonectria ditissima</name>
    <dbReference type="NCBI Taxonomy" id="78410"/>
    <lineage>
        <taxon>Eukaryota</taxon>
        <taxon>Fungi</taxon>
        <taxon>Dikarya</taxon>
        <taxon>Ascomycota</taxon>
        <taxon>Pezizomycotina</taxon>
        <taxon>Sordariomycetes</taxon>
        <taxon>Hypocreomycetidae</taxon>
        <taxon>Hypocreales</taxon>
        <taxon>Nectriaceae</taxon>
        <taxon>Neonectria</taxon>
    </lineage>
</organism>
<dbReference type="InterPro" id="IPR046530">
    <property type="entry name" value="BIM1-like_dom"/>
</dbReference>
<keyword evidence="6" id="KW-0325">Glycoprotein</keyword>
<comment type="caution">
    <text evidence="10">The sequence shown here is derived from an EMBL/GenBank/DDBJ whole genome shotgun (WGS) entry which is preliminary data.</text>
</comment>